<keyword evidence="4 9" id="KW-0547">Nucleotide-binding</keyword>
<comment type="caution">
    <text evidence="12">The sequence shown here is derived from an EMBL/GenBank/DDBJ whole genome shotgun (WGS) entry which is preliminary data.</text>
</comment>
<feature type="domain" description="Protein kinase" evidence="11">
    <location>
        <begin position="34"/>
        <end position="246"/>
    </location>
</feature>
<proteinExistence type="predicted"/>
<keyword evidence="3" id="KW-0808">Transferase</keyword>
<feature type="binding site" evidence="9">
    <location>
        <position position="63"/>
    </location>
    <ligand>
        <name>ATP</name>
        <dbReference type="ChEBI" id="CHEBI:30616"/>
    </ligand>
</feature>
<dbReference type="InterPro" id="IPR017441">
    <property type="entry name" value="Protein_kinase_ATP_BS"/>
</dbReference>
<feature type="compositionally biased region" description="Basic and acidic residues" evidence="10">
    <location>
        <begin position="150"/>
        <end position="161"/>
    </location>
</feature>
<evidence type="ECO:0000256" key="3">
    <source>
        <dbReference type="ARBA" id="ARBA00022679"/>
    </source>
</evidence>
<evidence type="ECO:0000259" key="11">
    <source>
        <dbReference type="PROSITE" id="PS50011"/>
    </source>
</evidence>
<feature type="region of interest" description="Disordered" evidence="10">
    <location>
        <begin position="132"/>
        <end position="169"/>
    </location>
</feature>
<protein>
    <recommendedName>
        <fullName evidence="1">non-specific serine/threonine protein kinase</fullName>
        <ecNumber evidence="1">2.7.11.1</ecNumber>
    </recommendedName>
</protein>
<dbReference type="EC" id="2.7.11.1" evidence="1"/>
<evidence type="ECO:0000256" key="9">
    <source>
        <dbReference type="PROSITE-ProRule" id="PRU10141"/>
    </source>
</evidence>
<dbReference type="GO" id="GO:0016301">
    <property type="term" value="F:kinase activity"/>
    <property type="evidence" value="ECO:0007669"/>
    <property type="project" value="UniProtKB-KW"/>
</dbReference>
<gene>
    <name evidence="12" type="ORF">H4Q32_020635</name>
</gene>
<dbReference type="InterPro" id="IPR000719">
    <property type="entry name" value="Prot_kinase_dom"/>
</dbReference>
<keyword evidence="6 9" id="KW-0067">ATP-binding</keyword>
<dbReference type="Gene3D" id="1.10.510.10">
    <property type="entry name" value="Transferase(Phosphotransferase) domain 1"/>
    <property type="match status" value="1"/>
</dbReference>
<keyword evidence="5 12" id="KW-0418">Kinase</keyword>
<dbReference type="Pfam" id="PF00069">
    <property type="entry name" value="Pkinase"/>
    <property type="match status" value="1"/>
</dbReference>
<dbReference type="PROSITE" id="PS00107">
    <property type="entry name" value="PROTEIN_KINASE_ATP"/>
    <property type="match status" value="1"/>
</dbReference>
<name>A0ABQ8M194_LABRO</name>
<evidence type="ECO:0000256" key="1">
    <source>
        <dbReference type="ARBA" id="ARBA00012513"/>
    </source>
</evidence>
<evidence type="ECO:0000256" key="7">
    <source>
        <dbReference type="ARBA" id="ARBA00047899"/>
    </source>
</evidence>
<sequence>MLLLRISDSVFGLLSGPGRVPVRSNSKKFSIKDFDIGRPLGKGKFGNVYLARERKLKVIVALKVLFKSQMEKEGVEHQLRREIEIQSHLKHPNILRFYNYFHDDTRVFLILEYAPRGEMYKELQRCGRFDDQRTATTPDHVRDSGLSAAGDDRGSHSRREGGSVCLVGNPPFETASHTETYKRITKVDLQFPKVVSDGARDLISKLLRHSPSMRLPLRSVIEHPWVKANSRRVLPPVCNPQAVPHH</sequence>
<dbReference type="InterPro" id="IPR011009">
    <property type="entry name" value="Kinase-like_dom_sf"/>
</dbReference>
<evidence type="ECO:0000256" key="2">
    <source>
        <dbReference type="ARBA" id="ARBA00022527"/>
    </source>
</evidence>
<comment type="catalytic activity">
    <reaction evidence="8">
        <text>L-seryl-[protein] + ATP = O-phospho-L-seryl-[protein] + ADP + H(+)</text>
        <dbReference type="Rhea" id="RHEA:17989"/>
        <dbReference type="Rhea" id="RHEA-COMP:9863"/>
        <dbReference type="Rhea" id="RHEA-COMP:11604"/>
        <dbReference type="ChEBI" id="CHEBI:15378"/>
        <dbReference type="ChEBI" id="CHEBI:29999"/>
        <dbReference type="ChEBI" id="CHEBI:30616"/>
        <dbReference type="ChEBI" id="CHEBI:83421"/>
        <dbReference type="ChEBI" id="CHEBI:456216"/>
        <dbReference type="EC" id="2.7.11.1"/>
    </reaction>
</comment>
<dbReference type="InterPro" id="IPR030616">
    <property type="entry name" value="Aur-like"/>
</dbReference>
<dbReference type="SUPFAM" id="SSF56112">
    <property type="entry name" value="Protein kinase-like (PK-like)"/>
    <property type="match status" value="1"/>
</dbReference>
<keyword evidence="2" id="KW-0723">Serine/threonine-protein kinase</keyword>
<evidence type="ECO:0000256" key="8">
    <source>
        <dbReference type="ARBA" id="ARBA00048679"/>
    </source>
</evidence>
<dbReference type="Proteomes" id="UP000830375">
    <property type="component" value="Unassembled WGS sequence"/>
</dbReference>
<keyword evidence="13" id="KW-1185">Reference proteome</keyword>
<dbReference type="EMBL" id="JACTAM010000014">
    <property type="protein sequence ID" value="KAI2656658.1"/>
    <property type="molecule type" value="Genomic_DNA"/>
</dbReference>
<comment type="catalytic activity">
    <reaction evidence="7">
        <text>L-threonyl-[protein] + ATP = O-phospho-L-threonyl-[protein] + ADP + H(+)</text>
        <dbReference type="Rhea" id="RHEA:46608"/>
        <dbReference type="Rhea" id="RHEA-COMP:11060"/>
        <dbReference type="Rhea" id="RHEA-COMP:11605"/>
        <dbReference type="ChEBI" id="CHEBI:15378"/>
        <dbReference type="ChEBI" id="CHEBI:30013"/>
        <dbReference type="ChEBI" id="CHEBI:30616"/>
        <dbReference type="ChEBI" id="CHEBI:61977"/>
        <dbReference type="ChEBI" id="CHEBI:456216"/>
        <dbReference type="EC" id="2.7.11.1"/>
    </reaction>
</comment>
<evidence type="ECO:0000313" key="12">
    <source>
        <dbReference type="EMBL" id="KAI2656658.1"/>
    </source>
</evidence>
<evidence type="ECO:0000256" key="10">
    <source>
        <dbReference type="SAM" id="MobiDB-lite"/>
    </source>
</evidence>
<evidence type="ECO:0000256" key="5">
    <source>
        <dbReference type="ARBA" id="ARBA00022777"/>
    </source>
</evidence>
<evidence type="ECO:0000256" key="6">
    <source>
        <dbReference type="ARBA" id="ARBA00022840"/>
    </source>
</evidence>
<evidence type="ECO:0000313" key="13">
    <source>
        <dbReference type="Proteomes" id="UP000830375"/>
    </source>
</evidence>
<feature type="compositionally biased region" description="Basic and acidic residues" evidence="10">
    <location>
        <begin position="132"/>
        <end position="143"/>
    </location>
</feature>
<organism evidence="12 13">
    <name type="scientific">Labeo rohita</name>
    <name type="common">Indian major carp</name>
    <name type="synonym">Cyprinus rohita</name>
    <dbReference type="NCBI Taxonomy" id="84645"/>
    <lineage>
        <taxon>Eukaryota</taxon>
        <taxon>Metazoa</taxon>
        <taxon>Chordata</taxon>
        <taxon>Craniata</taxon>
        <taxon>Vertebrata</taxon>
        <taxon>Euteleostomi</taxon>
        <taxon>Actinopterygii</taxon>
        <taxon>Neopterygii</taxon>
        <taxon>Teleostei</taxon>
        <taxon>Ostariophysi</taxon>
        <taxon>Cypriniformes</taxon>
        <taxon>Cyprinidae</taxon>
        <taxon>Labeoninae</taxon>
        <taxon>Labeonini</taxon>
        <taxon>Labeo</taxon>
    </lineage>
</organism>
<dbReference type="PANTHER" id="PTHR24350">
    <property type="entry name" value="SERINE/THREONINE-PROTEIN KINASE IAL-RELATED"/>
    <property type="match status" value="1"/>
</dbReference>
<reference evidence="12 13" key="1">
    <citation type="submission" date="2022-01" db="EMBL/GenBank/DDBJ databases">
        <title>A high-quality chromosome-level genome assembly of rohu carp, Labeo rohita.</title>
        <authorList>
            <person name="Arick M.A. II"/>
            <person name="Hsu C.-Y."/>
            <person name="Magbanua Z."/>
            <person name="Pechanova O."/>
            <person name="Grover C."/>
            <person name="Miller E."/>
            <person name="Thrash A."/>
            <person name="Ezzel L."/>
            <person name="Alam S."/>
            <person name="Benzie J."/>
            <person name="Hamilton M."/>
            <person name="Karsi A."/>
            <person name="Lawrence M.L."/>
            <person name="Peterson D.G."/>
        </authorList>
    </citation>
    <scope>NUCLEOTIDE SEQUENCE [LARGE SCALE GENOMIC DNA]</scope>
    <source>
        <strain evidence="13">BAU-BD-2019</strain>
        <tissue evidence="12">Blood</tissue>
    </source>
</reference>
<dbReference type="PROSITE" id="PS50011">
    <property type="entry name" value="PROTEIN_KINASE_DOM"/>
    <property type="match status" value="1"/>
</dbReference>
<accession>A0ABQ8M194</accession>
<dbReference type="Gene3D" id="3.30.200.20">
    <property type="entry name" value="Phosphorylase Kinase, domain 1"/>
    <property type="match status" value="1"/>
</dbReference>
<evidence type="ECO:0000256" key="4">
    <source>
        <dbReference type="ARBA" id="ARBA00022741"/>
    </source>
</evidence>